<dbReference type="RefSeq" id="WP_189415858.1">
    <property type="nucleotide sequence ID" value="NZ_BMYZ01000001.1"/>
</dbReference>
<sequence length="354" mass="41088">MSSSNSIKKILVIRFRRVGDAVLGTSLCTSLRKTFPQAEIHYLLNTPIAPLYEGHPDIDKVITFDNRDDKSFFRYLGRAWSIVRANKYDVIIDMRGTVRTLLFSFLSPGTRFRIGTKKGYSFLALNHAVDNRGDKTSNMIDHNLEFLKPLEQVAEVKYCRDFRLYVTESEKQHFCSYMQESGVDFARPVMLAVVSARLQHKVWDKERMKQVLQRIIDQYDAQIIFNFVNAEREFAINVHQEMNNHHNIFTNIEANSLRDLCALSANCDFFFGNEGGARHLAQALDVPSFAIFPPKISKSRWLPAQGERFAGISPDDFYSRAQQKNMTYEARFNLITVERVWEMLKPMLDRYLKK</sequence>
<dbReference type="EMBL" id="BMYZ01000001">
    <property type="protein sequence ID" value="GGY64431.1"/>
    <property type="molecule type" value="Genomic_DNA"/>
</dbReference>
<proteinExistence type="predicted"/>
<dbReference type="InterPro" id="IPR002201">
    <property type="entry name" value="Glyco_trans_9"/>
</dbReference>
<dbReference type="Pfam" id="PF01075">
    <property type="entry name" value="Glyco_transf_9"/>
    <property type="match status" value="1"/>
</dbReference>
<protein>
    <submittedName>
        <fullName evidence="3">Heptosyltransferase</fullName>
    </submittedName>
</protein>
<keyword evidence="4" id="KW-1185">Reference proteome</keyword>
<gene>
    <name evidence="3" type="ORF">GCM10011613_05250</name>
</gene>
<accession>A0ABQ3AQB4</accession>
<keyword evidence="2" id="KW-0808">Transferase</keyword>
<keyword evidence="1" id="KW-0328">Glycosyltransferase</keyword>
<organism evidence="3 4">
    <name type="scientific">Cellvibrio zantedeschiae</name>
    <dbReference type="NCBI Taxonomy" id="1237077"/>
    <lineage>
        <taxon>Bacteria</taxon>
        <taxon>Pseudomonadati</taxon>
        <taxon>Pseudomonadota</taxon>
        <taxon>Gammaproteobacteria</taxon>
        <taxon>Cellvibrionales</taxon>
        <taxon>Cellvibrionaceae</taxon>
        <taxon>Cellvibrio</taxon>
    </lineage>
</organism>
<dbReference type="PANTHER" id="PTHR30160">
    <property type="entry name" value="TETRAACYLDISACCHARIDE 4'-KINASE-RELATED"/>
    <property type="match status" value="1"/>
</dbReference>
<comment type="caution">
    <text evidence="3">The sequence shown here is derived from an EMBL/GenBank/DDBJ whole genome shotgun (WGS) entry which is preliminary data.</text>
</comment>
<name>A0ABQ3AQB4_9GAMM</name>
<dbReference type="PANTHER" id="PTHR30160:SF7">
    <property type="entry name" value="ADP-HEPTOSE--LPS HEPTOSYLTRANSFERASE 2"/>
    <property type="match status" value="1"/>
</dbReference>
<evidence type="ECO:0000313" key="3">
    <source>
        <dbReference type="EMBL" id="GGY64431.1"/>
    </source>
</evidence>
<dbReference type="Gene3D" id="3.40.50.2000">
    <property type="entry name" value="Glycogen Phosphorylase B"/>
    <property type="match status" value="2"/>
</dbReference>
<reference evidence="4" key="1">
    <citation type="journal article" date="2019" name="Int. J. Syst. Evol. Microbiol.">
        <title>The Global Catalogue of Microorganisms (GCM) 10K type strain sequencing project: providing services to taxonomists for standard genome sequencing and annotation.</title>
        <authorList>
            <consortium name="The Broad Institute Genomics Platform"/>
            <consortium name="The Broad Institute Genome Sequencing Center for Infectious Disease"/>
            <person name="Wu L."/>
            <person name="Ma J."/>
        </authorList>
    </citation>
    <scope>NUCLEOTIDE SEQUENCE [LARGE SCALE GENOMIC DNA]</scope>
    <source>
        <strain evidence="4">KCTC 32239</strain>
    </source>
</reference>
<evidence type="ECO:0000256" key="1">
    <source>
        <dbReference type="ARBA" id="ARBA00022676"/>
    </source>
</evidence>
<dbReference type="Proteomes" id="UP000619761">
    <property type="component" value="Unassembled WGS sequence"/>
</dbReference>
<evidence type="ECO:0000256" key="2">
    <source>
        <dbReference type="ARBA" id="ARBA00022679"/>
    </source>
</evidence>
<dbReference type="InterPro" id="IPR051199">
    <property type="entry name" value="LPS_LOS_Heptosyltrfase"/>
</dbReference>
<evidence type="ECO:0000313" key="4">
    <source>
        <dbReference type="Proteomes" id="UP000619761"/>
    </source>
</evidence>
<dbReference type="CDD" id="cd03789">
    <property type="entry name" value="GT9_LPS_heptosyltransferase"/>
    <property type="match status" value="1"/>
</dbReference>
<dbReference type="SUPFAM" id="SSF53756">
    <property type="entry name" value="UDP-Glycosyltransferase/glycogen phosphorylase"/>
    <property type="match status" value="1"/>
</dbReference>